<organism evidence="6 7">
    <name type="scientific">Steinernema glaseri</name>
    <dbReference type="NCBI Taxonomy" id="37863"/>
    <lineage>
        <taxon>Eukaryota</taxon>
        <taxon>Metazoa</taxon>
        <taxon>Ecdysozoa</taxon>
        <taxon>Nematoda</taxon>
        <taxon>Chromadorea</taxon>
        <taxon>Rhabditida</taxon>
        <taxon>Tylenchina</taxon>
        <taxon>Panagrolaimomorpha</taxon>
        <taxon>Strongyloidoidea</taxon>
        <taxon>Steinernematidae</taxon>
        <taxon>Steinernema</taxon>
    </lineage>
</organism>
<accession>A0A1I8ASJ6</accession>
<comment type="subcellular location">
    <subcellularLocation>
        <location evidence="1">Membrane</location>
        <topology evidence="1">Multi-pass membrane protein</topology>
    </subcellularLocation>
</comment>
<evidence type="ECO:0000256" key="3">
    <source>
        <dbReference type="ARBA" id="ARBA00022989"/>
    </source>
</evidence>
<name>A0A1I8ASJ6_9BILA</name>
<keyword evidence="4 5" id="KW-0472">Membrane</keyword>
<evidence type="ECO:0000256" key="4">
    <source>
        <dbReference type="ARBA" id="ARBA00023136"/>
    </source>
</evidence>
<keyword evidence="3 5" id="KW-1133">Transmembrane helix</keyword>
<evidence type="ECO:0000256" key="5">
    <source>
        <dbReference type="SAM" id="Phobius"/>
    </source>
</evidence>
<dbReference type="InterPro" id="IPR019537">
    <property type="entry name" value="TMEM65"/>
</dbReference>
<proteinExistence type="predicted"/>
<dbReference type="WBParaSite" id="L893_g9026.t1">
    <property type="protein sequence ID" value="L893_g9026.t1"/>
    <property type="gene ID" value="L893_g9026"/>
</dbReference>
<evidence type="ECO:0000256" key="1">
    <source>
        <dbReference type="ARBA" id="ARBA00004141"/>
    </source>
</evidence>
<sequence length="124" mass="13826">MGSKSCLRLILPYIRPPSRRTTVTSAASYSTSGAINNLDTLRIVDEMDARTIACHLEPRERKLLAAALRELHEAKKLGTKKGSLSRKQMKKLFIVNATPFVGFGILDNMIMIFAGEYIDQVRTS</sequence>
<feature type="transmembrane region" description="Helical" evidence="5">
    <location>
        <begin position="92"/>
        <end position="114"/>
    </location>
</feature>
<dbReference type="Proteomes" id="UP000095287">
    <property type="component" value="Unplaced"/>
</dbReference>
<dbReference type="GO" id="GO:0016020">
    <property type="term" value="C:membrane"/>
    <property type="evidence" value="ECO:0007669"/>
    <property type="project" value="UniProtKB-SubCell"/>
</dbReference>
<dbReference type="AlphaFoldDB" id="A0A1I8ASJ6"/>
<evidence type="ECO:0000313" key="6">
    <source>
        <dbReference type="Proteomes" id="UP000095287"/>
    </source>
</evidence>
<evidence type="ECO:0000256" key="2">
    <source>
        <dbReference type="ARBA" id="ARBA00022692"/>
    </source>
</evidence>
<evidence type="ECO:0000313" key="7">
    <source>
        <dbReference type="WBParaSite" id="L893_g9026.t1"/>
    </source>
</evidence>
<reference evidence="7" key="1">
    <citation type="submission" date="2016-11" db="UniProtKB">
        <authorList>
            <consortium name="WormBaseParasite"/>
        </authorList>
    </citation>
    <scope>IDENTIFICATION</scope>
</reference>
<protein>
    <submittedName>
        <fullName evidence="7">LETM1 domain-containing protein</fullName>
    </submittedName>
</protein>
<keyword evidence="6" id="KW-1185">Reference proteome</keyword>
<dbReference type="Pfam" id="PF10507">
    <property type="entry name" value="TMEM65"/>
    <property type="match status" value="1"/>
</dbReference>
<dbReference type="GO" id="GO:0005739">
    <property type="term" value="C:mitochondrion"/>
    <property type="evidence" value="ECO:0007669"/>
    <property type="project" value="TreeGrafter"/>
</dbReference>
<dbReference type="PANTHER" id="PTHR21706:SF15">
    <property type="entry name" value="TRANSMEMBRANE PROTEIN 65"/>
    <property type="match status" value="1"/>
</dbReference>
<keyword evidence="2 5" id="KW-0812">Transmembrane</keyword>
<dbReference type="PANTHER" id="PTHR21706">
    <property type="entry name" value="TRANSMEMBRANE PROTEIN 65"/>
    <property type="match status" value="1"/>
</dbReference>